<dbReference type="GO" id="GO:0008270">
    <property type="term" value="F:zinc ion binding"/>
    <property type="evidence" value="ECO:0007669"/>
    <property type="project" value="InterPro"/>
</dbReference>
<dbReference type="OMA" id="CAPCRNS"/>
<feature type="compositionally biased region" description="Low complexity" evidence="4">
    <location>
        <begin position="620"/>
        <end position="644"/>
    </location>
</feature>
<dbReference type="GO" id="GO:0000981">
    <property type="term" value="F:DNA-binding transcription factor activity, RNA polymerase II-specific"/>
    <property type="evidence" value="ECO:0007669"/>
    <property type="project" value="InterPro"/>
</dbReference>
<dbReference type="PANTHER" id="PTHR31001">
    <property type="entry name" value="UNCHARACTERIZED TRANSCRIPTIONAL REGULATORY PROTEIN"/>
    <property type="match status" value="1"/>
</dbReference>
<dbReference type="InterPro" id="IPR050613">
    <property type="entry name" value="Sec_Metabolite_Reg"/>
</dbReference>
<protein>
    <recommendedName>
        <fullName evidence="5">Zn(2)-C6 fungal-type domain-containing protein</fullName>
    </recommendedName>
</protein>
<dbReference type="InterPro" id="IPR036864">
    <property type="entry name" value="Zn2-C6_fun-type_DNA-bd_sf"/>
</dbReference>
<feature type="region of interest" description="Disordered" evidence="4">
    <location>
        <begin position="618"/>
        <end position="644"/>
    </location>
</feature>
<dbReference type="OrthoDB" id="76105at2759"/>
<dbReference type="PANTHER" id="PTHR31001:SF49">
    <property type="entry name" value="ZN(II)2CYS6 TRANSCRIPTION FACTOR (EUROFUNG)"/>
    <property type="match status" value="1"/>
</dbReference>
<keyword evidence="3" id="KW-0539">Nucleus</keyword>
<dbReference type="eggNOG" id="ENOG502SKRU">
    <property type="taxonomic scope" value="Eukaryota"/>
</dbReference>
<dbReference type="GO" id="GO:0006351">
    <property type="term" value="P:DNA-templated transcription"/>
    <property type="evidence" value="ECO:0007669"/>
    <property type="project" value="InterPro"/>
</dbReference>
<dbReference type="CDD" id="cd12148">
    <property type="entry name" value="fungal_TF_MHR"/>
    <property type="match status" value="1"/>
</dbReference>
<dbReference type="GO" id="GO:0003677">
    <property type="term" value="F:DNA binding"/>
    <property type="evidence" value="ECO:0007669"/>
    <property type="project" value="InterPro"/>
</dbReference>
<evidence type="ECO:0000313" key="6">
    <source>
        <dbReference type="EMBL" id="EHK50688.1"/>
    </source>
</evidence>
<dbReference type="PROSITE" id="PS50048">
    <property type="entry name" value="ZN2_CY6_FUNGAL_2"/>
    <property type="match status" value="1"/>
</dbReference>
<comment type="caution">
    <text evidence="6">The sequence shown here is derived from an EMBL/GenBank/DDBJ whole genome shotgun (WGS) entry which is preliminary data.</text>
</comment>
<evidence type="ECO:0000256" key="1">
    <source>
        <dbReference type="ARBA" id="ARBA00004123"/>
    </source>
</evidence>
<reference evidence="6 7" key="1">
    <citation type="journal article" date="2011" name="Genome Biol.">
        <title>Comparative genome sequence analysis underscores mycoparasitism as the ancestral life style of Trichoderma.</title>
        <authorList>
            <person name="Kubicek C.P."/>
            <person name="Herrera-Estrella A."/>
            <person name="Seidl-Seiboth V."/>
            <person name="Martinez D.A."/>
            <person name="Druzhinina I.S."/>
            <person name="Thon M."/>
            <person name="Zeilinger S."/>
            <person name="Casas-Flores S."/>
            <person name="Horwitz B.A."/>
            <person name="Mukherjee P.K."/>
            <person name="Mukherjee M."/>
            <person name="Kredics L."/>
            <person name="Alcaraz L.D."/>
            <person name="Aerts A."/>
            <person name="Antal Z."/>
            <person name="Atanasova L."/>
            <person name="Cervantes-Badillo M.G."/>
            <person name="Challacombe J."/>
            <person name="Chertkov O."/>
            <person name="McCluskey K."/>
            <person name="Coulpier F."/>
            <person name="Deshpande N."/>
            <person name="von Doehren H."/>
            <person name="Ebbole D.J."/>
            <person name="Esquivel-Naranjo E.U."/>
            <person name="Fekete E."/>
            <person name="Flipphi M."/>
            <person name="Glaser F."/>
            <person name="Gomez-Rodriguez E.Y."/>
            <person name="Gruber S."/>
            <person name="Han C."/>
            <person name="Henrissat B."/>
            <person name="Hermosa R."/>
            <person name="Hernandez-Onate M."/>
            <person name="Karaffa L."/>
            <person name="Kosti I."/>
            <person name="Le Crom S."/>
            <person name="Lindquist E."/>
            <person name="Lucas S."/>
            <person name="Luebeck M."/>
            <person name="Luebeck P.S."/>
            <person name="Margeot A."/>
            <person name="Metz B."/>
            <person name="Misra M."/>
            <person name="Nevalainen H."/>
            <person name="Omann M."/>
            <person name="Packer N."/>
            <person name="Perrone G."/>
            <person name="Uresti-Rivera E.E."/>
            <person name="Salamov A."/>
            <person name="Schmoll M."/>
            <person name="Seiboth B."/>
            <person name="Shapiro H."/>
            <person name="Sukno S."/>
            <person name="Tamayo-Ramos J.A."/>
            <person name="Tisch D."/>
            <person name="Wiest A."/>
            <person name="Wilkinson H.H."/>
            <person name="Zhang M."/>
            <person name="Coutinho P.M."/>
            <person name="Kenerley C.M."/>
            <person name="Monte E."/>
            <person name="Baker S.E."/>
            <person name="Grigoriev I.V."/>
        </authorList>
    </citation>
    <scope>NUCLEOTIDE SEQUENCE [LARGE SCALE GENOMIC DNA]</scope>
    <source>
        <strain evidence="7">ATCC 20476 / IMI 206040</strain>
    </source>
</reference>
<evidence type="ECO:0000256" key="3">
    <source>
        <dbReference type="ARBA" id="ARBA00023242"/>
    </source>
</evidence>
<keyword evidence="7" id="KW-1185">Reference proteome</keyword>
<evidence type="ECO:0000256" key="2">
    <source>
        <dbReference type="ARBA" id="ARBA00022723"/>
    </source>
</evidence>
<dbReference type="PROSITE" id="PS00463">
    <property type="entry name" value="ZN2_CY6_FUNGAL_1"/>
    <property type="match status" value="1"/>
</dbReference>
<accession>G9NFH3</accession>
<dbReference type="SUPFAM" id="SSF57701">
    <property type="entry name" value="Zn2/Cys6 DNA-binding domain"/>
    <property type="match status" value="1"/>
</dbReference>
<evidence type="ECO:0000259" key="5">
    <source>
        <dbReference type="PROSITE" id="PS50048"/>
    </source>
</evidence>
<keyword evidence="2" id="KW-0479">Metal-binding</keyword>
<name>G9NFH3_HYPAI</name>
<gene>
    <name evidence="6" type="ORF">TRIATDRAFT_233204</name>
</gene>
<dbReference type="GO" id="GO:0005634">
    <property type="term" value="C:nucleus"/>
    <property type="evidence" value="ECO:0007669"/>
    <property type="project" value="UniProtKB-SubCell"/>
</dbReference>
<dbReference type="InterPro" id="IPR007219">
    <property type="entry name" value="XnlR_reg_dom"/>
</dbReference>
<dbReference type="STRING" id="452589.G9NFH3"/>
<dbReference type="Gene3D" id="4.10.240.10">
    <property type="entry name" value="Zn(2)-C6 fungal-type DNA-binding domain"/>
    <property type="match status" value="1"/>
</dbReference>
<comment type="subcellular location">
    <subcellularLocation>
        <location evidence="1">Nucleus</location>
    </subcellularLocation>
</comment>
<dbReference type="SMART" id="SM00906">
    <property type="entry name" value="Fungal_trans"/>
    <property type="match status" value="1"/>
</dbReference>
<evidence type="ECO:0000313" key="7">
    <source>
        <dbReference type="Proteomes" id="UP000005426"/>
    </source>
</evidence>
<dbReference type="EMBL" id="ABDG02000013">
    <property type="protein sequence ID" value="EHK50688.1"/>
    <property type="molecule type" value="Genomic_DNA"/>
</dbReference>
<sequence length="774" mass="85597">MDLDSASRSAAAISKKRTRILLSCAPCRNSKLKCDRGQPCGQCAKKGRLDLCVYAPKPEKKRPAAKGVAARLKRLEGMVREMMDDEGGPKPQANQDAGEPVAPQVKGQVVHGDHATTYIGATHCLAMLEDIEDIKAYFDDPGESEEEFGPGDELEGPEMLLYSRGAPRNRQELLAQLPERHVVDRLVTRYFSSKSPSQHIIHRPTFTRDYVQFWQNPNQASLHWIALLFAVLTMGVFFNNFSAPDEVEGDSPFSIKDRIRQYRSAAGWALIAGKYSQPTAVTIPAFILYVEADFVLNRAAQMNCYILSGVCLRLMLKMGFHRDPSLLANISPFEGEMRRRQWNMAVQIDLLVSFHMGLPSMLGGIEADTELPRNLEDDDFDDGCKELPTPRPDSVYSTMTYAIHKSRLLRVFRKIAQQAHSLTPPSYSEVLQLDNLLKEAWNSVPSFMYVKPLEECIGEEPHQIIQRYGLASLYHKCRCVLHRRYLAEAVPKPEHDYSRNQCLDAAITLLGFQYSSWLGTRPGNVLGRSGWFMTSLAVHDFMLAAMILYLTIQNESYSDDGNGFGTAGRQRDSPSKDELIDMIQQSYDISRQVFNKLTDLKKTADTLAVMLAKVGRPVNSSASAPSSTHPSGGESSRSASSHAISSSLDVTGNVSDYATTIYTNKGGRLDSSSSSGPTPFAQGHPATTAANTSTILSNGNAPMAPNIDQFDMSWMLSANNVDWRHLDASLAQNVVGDSGSDAAQTWAERLQLDDVDMITTDLWSMPSGGRSQGI</sequence>
<dbReference type="SMART" id="SM00066">
    <property type="entry name" value="GAL4"/>
    <property type="match status" value="1"/>
</dbReference>
<dbReference type="Pfam" id="PF00172">
    <property type="entry name" value="Zn_clus"/>
    <property type="match status" value="1"/>
</dbReference>
<evidence type="ECO:0000256" key="4">
    <source>
        <dbReference type="SAM" id="MobiDB-lite"/>
    </source>
</evidence>
<organism evidence="6 7">
    <name type="scientific">Hypocrea atroviridis (strain ATCC 20476 / IMI 206040)</name>
    <name type="common">Trichoderma atroviride</name>
    <dbReference type="NCBI Taxonomy" id="452589"/>
    <lineage>
        <taxon>Eukaryota</taxon>
        <taxon>Fungi</taxon>
        <taxon>Dikarya</taxon>
        <taxon>Ascomycota</taxon>
        <taxon>Pezizomycotina</taxon>
        <taxon>Sordariomycetes</taxon>
        <taxon>Hypocreomycetidae</taxon>
        <taxon>Hypocreales</taxon>
        <taxon>Hypocreaceae</taxon>
        <taxon>Trichoderma</taxon>
    </lineage>
</organism>
<feature type="domain" description="Zn(2)-C6 fungal-type" evidence="5">
    <location>
        <begin position="23"/>
        <end position="54"/>
    </location>
</feature>
<dbReference type="HOGENOM" id="CLU_007426_3_1_1"/>
<feature type="region of interest" description="Disordered" evidence="4">
    <location>
        <begin position="666"/>
        <end position="686"/>
    </location>
</feature>
<dbReference type="Proteomes" id="UP000005426">
    <property type="component" value="Unassembled WGS sequence"/>
</dbReference>
<proteinExistence type="predicted"/>
<dbReference type="AlphaFoldDB" id="G9NFH3"/>
<dbReference type="Pfam" id="PF04082">
    <property type="entry name" value="Fungal_trans"/>
    <property type="match status" value="1"/>
</dbReference>
<dbReference type="InterPro" id="IPR001138">
    <property type="entry name" value="Zn2Cys6_DnaBD"/>
</dbReference>
<dbReference type="CDD" id="cd00067">
    <property type="entry name" value="GAL4"/>
    <property type="match status" value="1"/>
</dbReference>